<protein>
    <submittedName>
        <fullName evidence="2">Bacteriocin resistance protein, putative</fullName>
    </submittedName>
</protein>
<name>A0A1W1BWG7_9ZZZZ</name>
<reference evidence="2" key="1">
    <citation type="submission" date="2016-10" db="EMBL/GenBank/DDBJ databases">
        <authorList>
            <person name="de Groot N.N."/>
        </authorList>
    </citation>
    <scope>NUCLEOTIDE SEQUENCE</scope>
</reference>
<accession>A0A1W1BWG7</accession>
<dbReference type="Pfam" id="PF03412">
    <property type="entry name" value="Peptidase_C39"/>
    <property type="match status" value="1"/>
</dbReference>
<dbReference type="AlphaFoldDB" id="A0A1W1BWG7"/>
<dbReference type="PROSITE" id="PS50990">
    <property type="entry name" value="PEPTIDASE_C39"/>
    <property type="match status" value="1"/>
</dbReference>
<dbReference type="GO" id="GO:0005524">
    <property type="term" value="F:ATP binding"/>
    <property type="evidence" value="ECO:0007669"/>
    <property type="project" value="InterPro"/>
</dbReference>
<proteinExistence type="predicted"/>
<dbReference type="GO" id="GO:0016020">
    <property type="term" value="C:membrane"/>
    <property type="evidence" value="ECO:0007669"/>
    <property type="project" value="InterPro"/>
</dbReference>
<dbReference type="EMBL" id="FPHN01000082">
    <property type="protein sequence ID" value="SFV57817.1"/>
    <property type="molecule type" value="Genomic_DNA"/>
</dbReference>
<evidence type="ECO:0000259" key="1">
    <source>
        <dbReference type="PROSITE" id="PS50990"/>
    </source>
</evidence>
<gene>
    <name evidence="2" type="ORF">MNB_SV-14-1317</name>
</gene>
<dbReference type="Gene3D" id="3.90.70.10">
    <property type="entry name" value="Cysteine proteinases"/>
    <property type="match status" value="1"/>
</dbReference>
<sequence length="444" mass="49775">MYKKFITIMIVLTLPIVILAKEPTQQFQGIIQQQNDYSCGTATIATLIQGLYGREVTEQEVVDIILQNKNETTIKEIKEKGYSLLNLQNGSTKLGYKAMWRKIAPQYLPMIKQPVVLLIGLKSEFPHFVVLKGVRDKEAYLADPIRGNIRIDYNKLVKEGISEKYPSWYVMATQTPSSNSWEKHSILALSDSKEERIKRHITDAQANIRNMLSLSKKGQLSFSVDYDRDMSKSDVGEIELTEARDSYKFGVTYGVNDNSELEASFDISKSTIGNSINSNEIETDWAKGYNLGFTYRDKFDNSNTFGAIYGVNGSYLDEYQLFNGSLSATVYKNIDGFSLIGGASINKSLSSDKNIDKTLADYGAGLNLGVIKPFANRYSASLIGSYQFDIGKEDSTDIYSIKSSLSWVYDKHIQIQPNVGVRFNDNHSEPDYSVGLGVVYLGGW</sequence>
<feature type="domain" description="Peptidase C39" evidence="1">
    <location>
        <begin position="33"/>
        <end position="167"/>
    </location>
</feature>
<dbReference type="SUPFAM" id="SSF56935">
    <property type="entry name" value="Porins"/>
    <property type="match status" value="1"/>
</dbReference>
<organism evidence="2">
    <name type="scientific">hydrothermal vent metagenome</name>
    <dbReference type="NCBI Taxonomy" id="652676"/>
    <lineage>
        <taxon>unclassified sequences</taxon>
        <taxon>metagenomes</taxon>
        <taxon>ecological metagenomes</taxon>
    </lineage>
</organism>
<dbReference type="InterPro" id="IPR005074">
    <property type="entry name" value="Peptidase_C39"/>
</dbReference>
<dbReference type="GO" id="GO:0008233">
    <property type="term" value="F:peptidase activity"/>
    <property type="evidence" value="ECO:0007669"/>
    <property type="project" value="InterPro"/>
</dbReference>
<dbReference type="GO" id="GO:0006508">
    <property type="term" value="P:proteolysis"/>
    <property type="evidence" value="ECO:0007669"/>
    <property type="project" value="InterPro"/>
</dbReference>
<evidence type="ECO:0000313" key="2">
    <source>
        <dbReference type="EMBL" id="SFV57817.1"/>
    </source>
</evidence>